<keyword evidence="3" id="KW-0560">Oxidoreductase</keyword>
<feature type="transmembrane region" description="Helical" evidence="2">
    <location>
        <begin position="31"/>
        <end position="48"/>
    </location>
</feature>
<sequence length="214" mass="23600">MNFTMVVFYVLSAILIYSGVRVVTAKNPVHAVLYLVLAFFTSAGHWLLLESEFLAITLVLVYVGAVMVLFLFVVMMLDINIEKLREGFWRNLPVAATVGVIMMLEMSLILMSPQAGLAEFKAAAPLAADASNVKVLGHQLYTTYLLPFELAAMVLLLAMVAAIGLTMRSRKDTRVIDPALQVQVKREDRVRILKMDAEKPVEAAEPAESGEQQA</sequence>
<dbReference type="AlphaFoldDB" id="A0A844GDM0"/>
<gene>
    <name evidence="3" type="ORF">GKE73_05130</name>
</gene>
<dbReference type="RefSeq" id="WP_230369448.1">
    <property type="nucleotide sequence ID" value="NZ_WLYX01000001.1"/>
</dbReference>
<proteinExistence type="inferred from homology"/>
<comment type="caution">
    <text evidence="3">The sequence shown here is derived from an EMBL/GenBank/DDBJ whole genome shotgun (WGS) entry which is preliminary data.</text>
</comment>
<organism evidence="3 4">
    <name type="scientific">Paludibacterium denitrificans</name>
    <dbReference type="NCBI Taxonomy" id="2675226"/>
    <lineage>
        <taxon>Bacteria</taxon>
        <taxon>Pseudomonadati</taxon>
        <taxon>Pseudomonadota</taxon>
        <taxon>Betaproteobacteria</taxon>
        <taxon>Neisseriales</taxon>
        <taxon>Chromobacteriaceae</taxon>
        <taxon>Paludibacterium</taxon>
    </lineage>
</organism>
<keyword evidence="2" id="KW-0520">NAD</keyword>
<dbReference type="EMBL" id="WLYX01000001">
    <property type="protein sequence ID" value="MTD32844.1"/>
    <property type="molecule type" value="Genomic_DNA"/>
</dbReference>
<comment type="catalytic activity">
    <reaction evidence="2">
        <text>a quinone + NADH + 5 H(+)(in) = a quinol + NAD(+) + 4 H(+)(out)</text>
        <dbReference type="Rhea" id="RHEA:57888"/>
        <dbReference type="ChEBI" id="CHEBI:15378"/>
        <dbReference type="ChEBI" id="CHEBI:24646"/>
        <dbReference type="ChEBI" id="CHEBI:57540"/>
        <dbReference type="ChEBI" id="CHEBI:57945"/>
        <dbReference type="ChEBI" id="CHEBI:132124"/>
    </reaction>
</comment>
<keyword evidence="2" id="KW-0874">Quinone</keyword>
<dbReference type="GO" id="GO:0016491">
    <property type="term" value="F:oxidoreductase activity"/>
    <property type="evidence" value="ECO:0007669"/>
    <property type="project" value="UniProtKB-KW"/>
</dbReference>
<dbReference type="EC" id="7.1.1.-" evidence="2"/>
<evidence type="ECO:0000256" key="1">
    <source>
        <dbReference type="ARBA" id="ARBA00005698"/>
    </source>
</evidence>
<feature type="transmembrane region" description="Helical" evidence="2">
    <location>
        <begin position="54"/>
        <end position="77"/>
    </location>
</feature>
<dbReference type="NCBIfam" id="NF005164">
    <property type="entry name" value="PRK06638.1-4"/>
    <property type="match status" value="1"/>
</dbReference>
<comment type="subcellular location">
    <subcellularLocation>
        <location evidence="2">Cell membrane</location>
        <topology evidence="2">Multi-pass membrane protein</topology>
    </subcellularLocation>
</comment>
<dbReference type="GO" id="GO:0048038">
    <property type="term" value="F:quinone binding"/>
    <property type="evidence" value="ECO:0007669"/>
    <property type="project" value="UniProtKB-UniRule"/>
</dbReference>
<reference evidence="3 4" key="1">
    <citation type="submission" date="2019-11" db="EMBL/GenBank/DDBJ databases">
        <title>Draft genome sequence of Paludibacterium sp. dN18-1.</title>
        <authorList>
            <person name="Im W.-T."/>
        </authorList>
    </citation>
    <scope>NUCLEOTIDE SEQUENCE [LARGE SCALE GENOMIC DNA]</scope>
    <source>
        <strain evidence="4">dN 18-1</strain>
    </source>
</reference>
<dbReference type="GO" id="GO:0008137">
    <property type="term" value="F:NADH dehydrogenase (ubiquinone) activity"/>
    <property type="evidence" value="ECO:0007669"/>
    <property type="project" value="UniProtKB-UniRule"/>
</dbReference>
<comment type="similarity">
    <text evidence="1 2">Belongs to the complex I subunit 6 family.</text>
</comment>
<keyword evidence="2" id="KW-0812">Transmembrane</keyword>
<dbReference type="PANTHER" id="PTHR33269">
    <property type="entry name" value="NADH-UBIQUINONE OXIDOREDUCTASE CHAIN 6"/>
    <property type="match status" value="1"/>
</dbReference>
<dbReference type="GO" id="GO:0005886">
    <property type="term" value="C:plasma membrane"/>
    <property type="evidence" value="ECO:0007669"/>
    <property type="project" value="UniProtKB-SubCell"/>
</dbReference>
<feature type="transmembrane region" description="Helical" evidence="2">
    <location>
        <begin position="6"/>
        <end position="24"/>
    </location>
</feature>
<dbReference type="Proteomes" id="UP000446658">
    <property type="component" value="Unassembled WGS sequence"/>
</dbReference>
<dbReference type="Gene3D" id="1.20.120.1200">
    <property type="entry name" value="NADH-ubiquinone/plastoquinone oxidoreductase chain 6, subunit NuoJ"/>
    <property type="match status" value="1"/>
</dbReference>
<feature type="transmembrane region" description="Helical" evidence="2">
    <location>
        <begin position="89"/>
        <end position="111"/>
    </location>
</feature>
<dbReference type="PANTHER" id="PTHR33269:SF17">
    <property type="entry name" value="NADH-UBIQUINONE OXIDOREDUCTASE CHAIN 6"/>
    <property type="match status" value="1"/>
</dbReference>
<accession>A0A844GDM0</accession>
<keyword evidence="2" id="KW-1133">Transmembrane helix</keyword>
<protein>
    <recommendedName>
        <fullName evidence="2">NADH-quinone oxidoreductase subunit J</fullName>
        <ecNumber evidence="2">7.1.1.-</ecNumber>
    </recommendedName>
</protein>
<comment type="function">
    <text evidence="2">NDH-1 shuttles electrons from NADH, via FMN and iron-sulfur (Fe-S) centers, to quinones in the respiratory chain. Couples the redox reaction to proton translocation (for every two electrons transferred, four hydrogen ions are translocated across the cytoplasmic membrane), and thus conserves the redox energy in a proton gradient.</text>
</comment>
<keyword evidence="4" id="KW-1185">Reference proteome</keyword>
<keyword evidence="2" id="KW-1003">Cell membrane</keyword>
<name>A0A844GDM0_9NEIS</name>
<feature type="transmembrane region" description="Helical" evidence="2">
    <location>
        <begin position="144"/>
        <end position="165"/>
    </location>
</feature>
<dbReference type="InterPro" id="IPR042106">
    <property type="entry name" value="Nuo/plastoQ_OxRdtase_6_NuoJ"/>
</dbReference>
<dbReference type="InterPro" id="IPR001457">
    <property type="entry name" value="NADH_UbQ/plastoQ_OxRdtase_su6"/>
</dbReference>
<evidence type="ECO:0000313" key="4">
    <source>
        <dbReference type="Proteomes" id="UP000446658"/>
    </source>
</evidence>
<dbReference type="Pfam" id="PF00499">
    <property type="entry name" value="Oxidored_q3"/>
    <property type="match status" value="1"/>
</dbReference>
<keyword evidence="2" id="KW-0472">Membrane</keyword>
<evidence type="ECO:0000313" key="3">
    <source>
        <dbReference type="EMBL" id="MTD32844.1"/>
    </source>
</evidence>
<evidence type="ECO:0000256" key="2">
    <source>
        <dbReference type="RuleBase" id="RU004429"/>
    </source>
</evidence>